<feature type="transmembrane region" description="Helical" evidence="6">
    <location>
        <begin position="221"/>
        <end position="245"/>
    </location>
</feature>
<evidence type="ECO:0000256" key="1">
    <source>
        <dbReference type="ARBA" id="ARBA00004141"/>
    </source>
</evidence>
<reference evidence="8 9" key="1">
    <citation type="journal article" date="2018" name="Science">
        <title>The opium poppy genome and morphinan production.</title>
        <authorList>
            <person name="Guo L."/>
            <person name="Winzer T."/>
            <person name="Yang X."/>
            <person name="Li Y."/>
            <person name="Ning Z."/>
            <person name="He Z."/>
            <person name="Teodor R."/>
            <person name="Lu Y."/>
            <person name="Bowser T.A."/>
            <person name="Graham I.A."/>
            <person name="Ye K."/>
        </authorList>
    </citation>
    <scope>NUCLEOTIDE SEQUENCE [LARGE SCALE GENOMIC DNA]</scope>
    <source>
        <strain evidence="9">cv. HN1</strain>
        <tissue evidence="8">Leaves</tissue>
    </source>
</reference>
<feature type="domain" description="Amino acid transporter transmembrane" evidence="7">
    <location>
        <begin position="78"/>
        <end position="458"/>
    </location>
</feature>
<feature type="transmembrane region" description="Helical" evidence="6">
    <location>
        <begin position="685"/>
        <end position="704"/>
    </location>
</feature>
<feature type="transmembrane region" description="Helical" evidence="6">
    <location>
        <begin position="335"/>
        <end position="357"/>
    </location>
</feature>
<feature type="transmembrane region" description="Helical" evidence="6">
    <location>
        <begin position="295"/>
        <end position="315"/>
    </location>
</feature>
<evidence type="ECO:0000313" key="9">
    <source>
        <dbReference type="Proteomes" id="UP000316621"/>
    </source>
</evidence>
<name>A0A4Y7IIA1_PAPSO</name>
<keyword evidence="3" id="KW-0813">Transport</keyword>
<dbReference type="AlphaFoldDB" id="A0A4Y7IIA1"/>
<feature type="transmembrane region" description="Helical" evidence="6">
    <location>
        <begin position="194"/>
        <end position="214"/>
    </location>
</feature>
<dbReference type="PANTHER" id="PTHR22950">
    <property type="entry name" value="AMINO ACID TRANSPORTER"/>
    <property type="match status" value="1"/>
</dbReference>
<keyword evidence="5 6" id="KW-0472">Membrane</keyword>
<dbReference type="Gramene" id="RZC47431">
    <property type="protein sequence ID" value="RZC47431"/>
    <property type="gene ID" value="C5167_040372"/>
</dbReference>
<proteinExistence type="predicted"/>
<keyword evidence="2 6" id="KW-0812">Transmembrane</keyword>
<evidence type="ECO:0000256" key="4">
    <source>
        <dbReference type="ARBA" id="ARBA00022989"/>
    </source>
</evidence>
<feature type="transmembrane region" description="Helical" evidence="6">
    <location>
        <begin position="836"/>
        <end position="856"/>
    </location>
</feature>
<keyword evidence="3" id="KW-0029">Amino-acid transport</keyword>
<dbReference type="GO" id="GO:0015179">
    <property type="term" value="F:L-amino acid transmembrane transporter activity"/>
    <property type="evidence" value="ECO:0007669"/>
    <property type="project" value="TreeGrafter"/>
</dbReference>
<evidence type="ECO:0000259" key="7">
    <source>
        <dbReference type="Pfam" id="PF01490"/>
    </source>
</evidence>
<feature type="transmembrane region" description="Helical" evidence="6">
    <location>
        <begin position="566"/>
        <end position="587"/>
    </location>
</feature>
<dbReference type="GO" id="GO:0005774">
    <property type="term" value="C:vacuolar membrane"/>
    <property type="evidence" value="ECO:0007669"/>
    <property type="project" value="TreeGrafter"/>
</dbReference>
<feature type="transmembrane region" description="Helical" evidence="6">
    <location>
        <begin position="896"/>
        <end position="915"/>
    </location>
</feature>
<dbReference type="InterPro" id="IPR013057">
    <property type="entry name" value="AA_transpt_TM"/>
</dbReference>
<feature type="transmembrane region" description="Helical" evidence="6">
    <location>
        <begin position="378"/>
        <end position="398"/>
    </location>
</feature>
<accession>A0A4Y7IIA1</accession>
<feature type="transmembrane region" description="Helical" evidence="6">
    <location>
        <begin position="753"/>
        <end position="773"/>
    </location>
</feature>
<comment type="subcellular location">
    <subcellularLocation>
        <location evidence="1">Membrane</location>
        <topology evidence="1">Multi-pass membrane protein</topology>
    </subcellularLocation>
</comment>
<feature type="domain" description="Amino acid transporter transmembrane" evidence="7">
    <location>
        <begin position="536"/>
        <end position="915"/>
    </location>
</feature>
<feature type="transmembrane region" description="Helical" evidence="6">
    <location>
        <begin position="404"/>
        <end position="426"/>
    </location>
</feature>
<dbReference type="Pfam" id="PF01490">
    <property type="entry name" value="Aa_trans"/>
    <property type="match status" value="2"/>
</dbReference>
<evidence type="ECO:0000256" key="2">
    <source>
        <dbReference type="ARBA" id="ARBA00022692"/>
    </source>
</evidence>
<gene>
    <name evidence="8" type="ORF">C5167_040372</name>
</gene>
<organism evidence="8 9">
    <name type="scientific">Papaver somniferum</name>
    <name type="common">Opium poppy</name>
    <dbReference type="NCBI Taxonomy" id="3469"/>
    <lineage>
        <taxon>Eukaryota</taxon>
        <taxon>Viridiplantae</taxon>
        <taxon>Streptophyta</taxon>
        <taxon>Embryophyta</taxon>
        <taxon>Tracheophyta</taxon>
        <taxon>Spermatophyta</taxon>
        <taxon>Magnoliopsida</taxon>
        <taxon>Ranunculales</taxon>
        <taxon>Papaveraceae</taxon>
        <taxon>Papaveroideae</taxon>
        <taxon>Papaver</taxon>
    </lineage>
</organism>
<evidence type="ECO:0000256" key="5">
    <source>
        <dbReference type="ARBA" id="ARBA00023136"/>
    </source>
</evidence>
<feature type="transmembrane region" description="Helical" evidence="6">
    <location>
        <begin position="108"/>
        <end position="129"/>
    </location>
</feature>
<keyword evidence="9" id="KW-1185">Reference proteome</keyword>
<dbReference type="EMBL" id="CM010715">
    <property type="protein sequence ID" value="RZC47431.1"/>
    <property type="molecule type" value="Genomic_DNA"/>
</dbReference>
<feature type="transmembrane region" description="Helical" evidence="6">
    <location>
        <begin position="155"/>
        <end position="174"/>
    </location>
</feature>
<evidence type="ECO:0000256" key="3">
    <source>
        <dbReference type="ARBA" id="ARBA00022970"/>
    </source>
</evidence>
<evidence type="ECO:0000313" key="8">
    <source>
        <dbReference type="EMBL" id="RZC47431.1"/>
    </source>
</evidence>
<feature type="transmembrane region" description="Helical" evidence="6">
    <location>
        <begin position="652"/>
        <end position="673"/>
    </location>
</feature>
<feature type="transmembrane region" description="Helical" evidence="6">
    <location>
        <begin position="724"/>
        <end position="741"/>
    </location>
</feature>
<feature type="transmembrane region" description="Helical" evidence="6">
    <location>
        <begin position="862"/>
        <end position="884"/>
    </location>
</feature>
<dbReference type="PANTHER" id="PTHR22950:SF696">
    <property type="entry name" value="AMINO ACID TRANSPORTER TRANSMEMBRANE DOMAIN-CONTAINING PROTEIN"/>
    <property type="match status" value="1"/>
</dbReference>
<feature type="transmembrane region" description="Helical" evidence="6">
    <location>
        <begin position="265"/>
        <end position="283"/>
    </location>
</feature>
<feature type="transmembrane region" description="Helical" evidence="6">
    <location>
        <begin position="613"/>
        <end position="632"/>
    </location>
</feature>
<keyword evidence="4 6" id="KW-1133">Transmembrane helix</keyword>
<feature type="transmembrane region" description="Helical" evidence="6">
    <location>
        <begin position="793"/>
        <end position="815"/>
    </location>
</feature>
<dbReference type="Proteomes" id="UP000316621">
    <property type="component" value="Chromosome 1"/>
</dbReference>
<protein>
    <recommendedName>
        <fullName evidence="7">Amino acid transporter transmembrane domain-containing protein</fullName>
    </recommendedName>
</protein>
<feature type="transmembrane region" description="Helical" evidence="6">
    <location>
        <begin position="438"/>
        <end position="457"/>
    </location>
</feature>
<sequence length="929" mass="100692">MNCQVNGSEENTSTLCGSNTKTIRDVSGIVARENSKMSNEVMININYGEESSMIGSGNGNNDNVPEMKVQEQHAKADSSFLHSVINMSGTLIGLGQLSTPYAVQNGGWASAFLLIGFGILCAYTSHLLAECLKNNAKLRNYLDIAQFSFGKKGRVMVSIFMYMEIFMSLVSFTISLHNNLGQVFLGAKLLNLSWINTAQALTVIAIILVLPTVWLRDLSKISFLSVAGILMSLVIFVTIGCTAAFGGIKTNQSIPVLQLNKIPAVSGLYIYSFAAHVLFPDIYKSMRDPSQFSKVSIASFGLVTVFYTGLGFMGAKLFGSGVSSQVTLSMPRHLIITKIALWAVVLTSLTKYAFQLVPVASVVECKLPSSMSSKMRKFIRGTVGSLLLIFVLILALTVPYFENVLGLTGSLVSISVAIIYPCAFYIKIFRPQLSKLGLAFNVFFIIFGLFLGIIGTITSSKSLVQNENTSSTLGESDTKTTGDALSGIVSPENKKESKEIIVDINYYKGGSSTNDHGNGYDVHETKDQQQYAKADSSFLHSVLNMSGILIGLGQLSTPYAVQNGGWASAFLLIGFGIICAYTSHLLAECLKNNVKLRNYPDIAQYTFGKKGRLIASIFMYMEIFMSLVSFTISLHDNLGQVFLGAKLLDLSWINTAQALTVIAIVIALPTVWLRDLSKISFLSTAGILMSLVIFVTVGCTAAFGGVKANQSVPVLQLRNIPAVSGLYIFSFASHVLFPDIYKSMKDPSQFTKVSIASFGLVTIFYTALGFMGAKLFGSGVSSQITLSMPRHLIITKIALWAVVLTPLTKYAFELVPVASAVERKLPSSMSVKMKMFIRGTVGSLLLIFVLILALAVPYFENVLGLTGSLVSISVSIIYPCAVYIKIFRPRLSKIALAFNVVLIIFGLVLGIMGTVSSSKSLVRNLGKQW</sequence>
<evidence type="ECO:0000256" key="6">
    <source>
        <dbReference type="SAM" id="Phobius"/>
    </source>
</evidence>
<dbReference type="OMA" id="TYYSMML"/>